<reference evidence="1" key="1">
    <citation type="journal article" date="2022" name="Int. J. Mol. Sci.">
        <title>Draft Genome of Tanacetum Coccineum: Genomic Comparison of Closely Related Tanacetum-Family Plants.</title>
        <authorList>
            <person name="Yamashiro T."/>
            <person name="Shiraishi A."/>
            <person name="Nakayama K."/>
            <person name="Satake H."/>
        </authorList>
    </citation>
    <scope>NUCLEOTIDE SEQUENCE</scope>
</reference>
<sequence>MVLFRKIAAMRGRGFRKFYHLANDECCSRWEDSLGWKLVDSQSGTLFDKSEEEIDQMAIEGDENREILPRYLKRAPANPDSSGCHGQYGVWIDDTGQGEDVFLNGIFGSRVLQWCRKKRKHALIFKVDFEKAYDSVRWDFLDDVLDKFGFGVKWRNWIQSCLRSSRGSILINGSPTKEFQFFRGRRYCIGKTCLEFESGFEGPCLGYLDGSANLSMEEDSHFSMSVLGSMQSSICPIFKVPSSFLIHLKFIRSRFLIGYEHKSNKALGLSGTNFNFKEKDKVGASAVGPVGLQCPGGEGDTKPRTKFHDFIKLKLGNVEFKVKAQLSYTFRRNARSGIEQTQFDSMAEIMKTISLVPRVDRYIWSLENDGSFSVASIRKTLDGQTVPGRRVVDSKVVKSNPCLSRLIFWLGKLNLMLFLLVMRKISSWWNVEYMEVFISYEEWRFLLVVYPDFDQTFNVIIEGV</sequence>
<dbReference type="Proteomes" id="UP001151760">
    <property type="component" value="Unassembled WGS sequence"/>
</dbReference>
<keyword evidence="1" id="KW-0695">RNA-directed DNA polymerase</keyword>
<protein>
    <submittedName>
        <fullName evidence="1">RNA-directed DNA polymerase, eukaryota, reverse transcriptase zinc-binding domain protein</fullName>
    </submittedName>
</protein>
<dbReference type="EMBL" id="BQNB010013514">
    <property type="protein sequence ID" value="GJT16917.1"/>
    <property type="molecule type" value="Genomic_DNA"/>
</dbReference>
<accession>A0ABQ5BSU9</accession>
<comment type="caution">
    <text evidence="1">The sequence shown here is derived from an EMBL/GenBank/DDBJ whole genome shotgun (WGS) entry which is preliminary data.</text>
</comment>
<keyword evidence="2" id="KW-1185">Reference proteome</keyword>
<name>A0ABQ5BSU9_9ASTR</name>
<dbReference type="PANTHER" id="PTHR33116">
    <property type="entry name" value="REVERSE TRANSCRIPTASE ZINC-BINDING DOMAIN-CONTAINING PROTEIN-RELATED-RELATED"/>
    <property type="match status" value="1"/>
</dbReference>
<organism evidence="1 2">
    <name type="scientific">Tanacetum coccineum</name>
    <dbReference type="NCBI Taxonomy" id="301880"/>
    <lineage>
        <taxon>Eukaryota</taxon>
        <taxon>Viridiplantae</taxon>
        <taxon>Streptophyta</taxon>
        <taxon>Embryophyta</taxon>
        <taxon>Tracheophyta</taxon>
        <taxon>Spermatophyta</taxon>
        <taxon>Magnoliopsida</taxon>
        <taxon>eudicotyledons</taxon>
        <taxon>Gunneridae</taxon>
        <taxon>Pentapetalae</taxon>
        <taxon>asterids</taxon>
        <taxon>campanulids</taxon>
        <taxon>Asterales</taxon>
        <taxon>Asteraceae</taxon>
        <taxon>Asteroideae</taxon>
        <taxon>Anthemideae</taxon>
        <taxon>Anthemidinae</taxon>
        <taxon>Tanacetum</taxon>
    </lineage>
</organism>
<evidence type="ECO:0000313" key="2">
    <source>
        <dbReference type="Proteomes" id="UP001151760"/>
    </source>
</evidence>
<evidence type="ECO:0000313" key="1">
    <source>
        <dbReference type="EMBL" id="GJT16917.1"/>
    </source>
</evidence>
<keyword evidence="1" id="KW-0548">Nucleotidyltransferase</keyword>
<reference evidence="1" key="2">
    <citation type="submission" date="2022-01" db="EMBL/GenBank/DDBJ databases">
        <authorList>
            <person name="Yamashiro T."/>
            <person name="Shiraishi A."/>
            <person name="Satake H."/>
            <person name="Nakayama K."/>
        </authorList>
    </citation>
    <scope>NUCLEOTIDE SEQUENCE</scope>
</reference>
<dbReference type="PANTHER" id="PTHR33116:SF78">
    <property type="entry name" value="OS12G0587133 PROTEIN"/>
    <property type="match status" value="1"/>
</dbReference>
<proteinExistence type="predicted"/>
<gene>
    <name evidence="1" type="ORF">Tco_0875623</name>
</gene>
<dbReference type="GO" id="GO:0003964">
    <property type="term" value="F:RNA-directed DNA polymerase activity"/>
    <property type="evidence" value="ECO:0007669"/>
    <property type="project" value="UniProtKB-KW"/>
</dbReference>
<keyword evidence="1" id="KW-0808">Transferase</keyword>